<organism evidence="1 2">
    <name type="scientific">Acetobacter fallax</name>
    <dbReference type="NCBI Taxonomy" id="1737473"/>
    <lineage>
        <taxon>Bacteria</taxon>
        <taxon>Pseudomonadati</taxon>
        <taxon>Pseudomonadota</taxon>
        <taxon>Alphaproteobacteria</taxon>
        <taxon>Acetobacterales</taxon>
        <taxon>Acetobacteraceae</taxon>
        <taxon>Acetobacter</taxon>
    </lineage>
</organism>
<evidence type="ECO:0000313" key="2">
    <source>
        <dbReference type="Proteomes" id="UP000615326"/>
    </source>
</evidence>
<accession>A0ABX0KAU9</accession>
<dbReference type="Proteomes" id="UP000615326">
    <property type="component" value="Unassembled WGS sequence"/>
</dbReference>
<name>A0ABX0KAU9_9PROT</name>
<dbReference type="EMBL" id="WOSW01000031">
    <property type="protein sequence ID" value="NHO33535.1"/>
    <property type="molecule type" value="Genomic_DNA"/>
</dbReference>
<gene>
    <name evidence="1" type="ORF">GOB84_13405</name>
</gene>
<protein>
    <recommendedName>
        <fullName evidence="3">Alpha 1,4-glycosyltransferase domain-containing protein</fullName>
    </recommendedName>
</protein>
<keyword evidence="2" id="KW-1185">Reference proteome</keyword>
<dbReference type="InterPro" id="IPR029044">
    <property type="entry name" value="Nucleotide-diphossugar_trans"/>
</dbReference>
<dbReference type="RefSeq" id="WP_173578050.1">
    <property type="nucleotide sequence ID" value="NZ_WOSW01000031.1"/>
</dbReference>
<evidence type="ECO:0008006" key="3">
    <source>
        <dbReference type="Google" id="ProtNLM"/>
    </source>
</evidence>
<reference evidence="1 2" key="1">
    <citation type="journal article" date="2020" name="Int. J. Syst. Evol. Microbiol.">
        <title>Novel acetic acid bacteria from cider fermentations: Acetobacter conturbans sp. nov. and Acetobacter fallax sp. nov.</title>
        <authorList>
            <person name="Sombolestani A.S."/>
            <person name="Cleenwerck I."/>
            <person name="Cnockaert M."/>
            <person name="Borremans W."/>
            <person name="Wieme A.D."/>
            <person name="De Vuyst L."/>
            <person name="Vandamme P."/>
        </authorList>
    </citation>
    <scope>NUCLEOTIDE SEQUENCE [LARGE SCALE GENOMIC DNA]</scope>
    <source>
        <strain evidence="1 2">LMG 1637</strain>
    </source>
</reference>
<comment type="caution">
    <text evidence="1">The sequence shown here is derived from an EMBL/GenBank/DDBJ whole genome shotgun (WGS) entry which is preliminary data.</text>
</comment>
<dbReference type="SUPFAM" id="SSF53448">
    <property type="entry name" value="Nucleotide-diphospho-sugar transferases"/>
    <property type="match status" value="1"/>
</dbReference>
<evidence type="ECO:0000313" key="1">
    <source>
        <dbReference type="EMBL" id="NHO33535.1"/>
    </source>
</evidence>
<proteinExistence type="predicted"/>
<sequence length="269" mass="31209">MSENNFEVRRFGTLWYGGRLSAVECACAHSLVRQGVPLTLFSYNAIDNIPDGIEIRDAEKIVPRHMTSRFILNGSPHPGHFSDYFRYNMILRTDMTWIDLDMVALKKIQGNWKNNIVVKEEGGGINGAILYISSKNILEYLISETTLLMDKNLRWGETGPLLLDKMIRKFHEDIELSEASSFYPIDHTDIYKIFLPEFLEWCHRKTSHAETIHLFNNILTKIGLWKEIAPPRGSFFAEIIEQTGGMKFFRDQYPEDVMKNMIRNYCMSV</sequence>